<dbReference type="Pfam" id="PF10419">
    <property type="entry name" value="TFIIIC_sub6"/>
    <property type="match status" value="1"/>
</dbReference>
<dbReference type="EMBL" id="AAZO01005257">
    <property type="status" value="NOT_ANNOTATED_CDS"/>
    <property type="molecule type" value="Genomic_DNA"/>
</dbReference>
<organism>
    <name type="scientific">Pediculus humanus subsp. corporis</name>
    <name type="common">Body louse</name>
    <dbReference type="NCBI Taxonomy" id="121224"/>
    <lineage>
        <taxon>Eukaryota</taxon>
        <taxon>Metazoa</taxon>
        <taxon>Ecdysozoa</taxon>
        <taxon>Arthropoda</taxon>
        <taxon>Hexapoda</taxon>
        <taxon>Insecta</taxon>
        <taxon>Pterygota</taxon>
        <taxon>Neoptera</taxon>
        <taxon>Paraneoptera</taxon>
        <taxon>Psocodea</taxon>
        <taxon>Troctomorpha</taxon>
        <taxon>Phthiraptera</taxon>
        <taxon>Anoplura</taxon>
        <taxon>Pediculidae</taxon>
        <taxon>Pediculus</taxon>
    </lineage>
</organism>
<dbReference type="KEGG" id="phu:Phum_PHUM430810"/>
<dbReference type="AlphaFoldDB" id="E0VTD2"/>
<dbReference type="RefSeq" id="XP_002429376.1">
    <property type="nucleotide sequence ID" value="XM_002429331.1"/>
</dbReference>
<accession>E0VTD2</accession>
<evidence type="ECO:0000313" key="4">
    <source>
        <dbReference type="Proteomes" id="UP000009046"/>
    </source>
</evidence>
<name>E0VTD2_PEDHC</name>
<dbReference type="EnsemblMetazoa" id="PHUM430810-RA">
    <property type="protein sequence ID" value="PHUM430810-PA"/>
    <property type="gene ID" value="PHUM430810"/>
</dbReference>
<reference evidence="2" key="1">
    <citation type="submission" date="2007-04" db="EMBL/GenBank/DDBJ databases">
        <title>Annotation of Pediculus humanus corporis strain USDA.</title>
        <authorList>
            <person name="Kirkness E."/>
            <person name="Hannick L."/>
            <person name="Hass B."/>
            <person name="Bruggner R."/>
            <person name="Lawson D."/>
            <person name="Bidwell S."/>
            <person name="Joardar V."/>
            <person name="Caler E."/>
            <person name="Walenz B."/>
            <person name="Inman J."/>
            <person name="Schobel S."/>
            <person name="Galinsky K."/>
            <person name="Amedeo P."/>
            <person name="Strausberg R."/>
        </authorList>
    </citation>
    <scope>NUCLEOTIDE SEQUENCE</scope>
    <source>
        <strain evidence="2">USDA</strain>
    </source>
</reference>
<dbReference type="VEuPathDB" id="VectorBase:PHUM430810"/>
<protein>
    <recommendedName>
        <fullName evidence="1">Transcription factor TFIIIC triple barrel domain-containing protein</fullName>
    </recommendedName>
</protein>
<dbReference type="FunCoup" id="E0VTD2">
    <property type="interactions" value="2"/>
</dbReference>
<dbReference type="EMBL" id="DS235762">
    <property type="protein sequence ID" value="EEB16638.1"/>
    <property type="molecule type" value="Genomic_DNA"/>
</dbReference>
<dbReference type="OrthoDB" id="1877767at2759"/>
<reference evidence="3" key="3">
    <citation type="submission" date="2021-02" db="UniProtKB">
        <authorList>
            <consortium name="EnsemblMetazoa"/>
        </authorList>
    </citation>
    <scope>IDENTIFICATION</scope>
    <source>
        <strain evidence="3">USDA</strain>
    </source>
</reference>
<evidence type="ECO:0000313" key="2">
    <source>
        <dbReference type="EMBL" id="EEB16638.1"/>
    </source>
</evidence>
<dbReference type="InterPro" id="IPR019481">
    <property type="entry name" value="TFIIIC_triple_barrel"/>
</dbReference>
<dbReference type="CTD" id="8230230"/>
<reference evidence="2" key="2">
    <citation type="submission" date="2007-04" db="EMBL/GenBank/DDBJ databases">
        <title>The genome of the human body louse.</title>
        <authorList>
            <consortium name="The Human Body Louse Genome Consortium"/>
            <person name="Kirkness E."/>
            <person name="Walenz B."/>
            <person name="Hass B."/>
            <person name="Bruggner R."/>
            <person name="Strausberg R."/>
        </authorList>
    </citation>
    <scope>NUCLEOTIDE SEQUENCE</scope>
    <source>
        <strain evidence="2">USDA</strain>
    </source>
</reference>
<sequence>MFLQPDVKFKIIGLESDTPIVQLGETTFKGTKLFFEEDPSPEPVDSVFTVVPPKMLRYKCMSSKTLELSRIFLKTKTNSQIDSNKEMCTAEISSDISNEVNDLVNKTITPDTSTNVLMENIANQTVNNVLENAK</sequence>
<gene>
    <name evidence="3" type="primary">8230230</name>
    <name evidence="2" type="ORF">Phum_PHUM430810</name>
</gene>
<proteinExistence type="predicted"/>
<dbReference type="HOGENOM" id="CLU_1898732_0_0_1"/>
<evidence type="ECO:0000259" key="1">
    <source>
        <dbReference type="Pfam" id="PF10419"/>
    </source>
</evidence>
<keyword evidence="4" id="KW-1185">Reference proteome</keyword>
<dbReference type="GeneID" id="8230230"/>
<evidence type="ECO:0000313" key="3">
    <source>
        <dbReference type="EnsemblMetazoa" id="PHUM430810-PA"/>
    </source>
</evidence>
<dbReference type="Proteomes" id="UP000009046">
    <property type="component" value="Unassembled WGS sequence"/>
</dbReference>
<feature type="domain" description="Transcription factor TFIIIC triple barrel" evidence="1">
    <location>
        <begin position="5"/>
        <end position="74"/>
    </location>
</feature>
<dbReference type="Gene3D" id="2.60.40.4370">
    <property type="match status" value="1"/>
</dbReference>
<dbReference type="InParanoid" id="E0VTD2"/>